<gene>
    <name evidence="7" type="ORF">D2V08_13940</name>
</gene>
<evidence type="ECO:0000256" key="4">
    <source>
        <dbReference type="ARBA" id="ARBA00022777"/>
    </source>
</evidence>
<dbReference type="EMBL" id="QXFH01000076">
    <property type="protein sequence ID" value="RIV31542.1"/>
    <property type="molecule type" value="Genomic_DNA"/>
</dbReference>
<evidence type="ECO:0000313" key="7">
    <source>
        <dbReference type="EMBL" id="RIV31542.1"/>
    </source>
</evidence>
<dbReference type="PROSITE" id="PS51257">
    <property type="entry name" value="PROKAR_LIPOPROTEIN"/>
    <property type="match status" value="1"/>
</dbReference>
<proteinExistence type="predicted"/>
<comment type="caution">
    <text evidence="7">The sequence shown here is derived from an EMBL/GenBank/DDBJ whole genome shotgun (WGS) entry which is preliminary data.</text>
</comment>
<name>A0A3A1N4B8_9FLAO</name>
<dbReference type="AlphaFoldDB" id="A0A3A1N4B8"/>
<dbReference type="Gene3D" id="3.30.565.10">
    <property type="entry name" value="Histidine kinase-like ATPase, C-terminal domain"/>
    <property type="match status" value="1"/>
</dbReference>
<dbReference type="CDD" id="cd16917">
    <property type="entry name" value="HATPase_UhpB-NarQ-NarX-like"/>
    <property type="match status" value="1"/>
</dbReference>
<evidence type="ECO:0000256" key="6">
    <source>
        <dbReference type="SAM" id="Phobius"/>
    </source>
</evidence>
<dbReference type="GO" id="GO:0000160">
    <property type="term" value="P:phosphorelay signal transduction system"/>
    <property type="evidence" value="ECO:0007669"/>
    <property type="project" value="UniProtKB-KW"/>
</dbReference>
<accession>A0A3A1N4B8</accession>
<organism evidence="7 8">
    <name type="scientific">Flagellimonas lutimaris</name>
    <dbReference type="NCBI Taxonomy" id="475082"/>
    <lineage>
        <taxon>Bacteria</taxon>
        <taxon>Pseudomonadati</taxon>
        <taxon>Bacteroidota</taxon>
        <taxon>Flavobacteriia</taxon>
        <taxon>Flavobacteriales</taxon>
        <taxon>Flavobacteriaceae</taxon>
        <taxon>Flagellimonas</taxon>
    </lineage>
</organism>
<evidence type="ECO:0000313" key="8">
    <source>
        <dbReference type="Proteomes" id="UP000266067"/>
    </source>
</evidence>
<keyword evidence="8" id="KW-1185">Reference proteome</keyword>
<feature type="transmembrane region" description="Helical" evidence="6">
    <location>
        <begin position="423"/>
        <end position="442"/>
    </location>
</feature>
<dbReference type="InterPro" id="IPR011990">
    <property type="entry name" value="TPR-like_helical_dom_sf"/>
</dbReference>
<keyword evidence="5" id="KW-0902">Two-component regulatory system</keyword>
<dbReference type="GO" id="GO:0004673">
    <property type="term" value="F:protein histidine kinase activity"/>
    <property type="evidence" value="ECO:0007669"/>
    <property type="project" value="UniProtKB-EC"/>
</dbReference>
<dbReference type="InterPro" id="IPR050482">
    <property type="entry name" value="Sensor_HK_TwoCompSys"/>
</dbReference>
<reference evidence="7 8" key="1">
    <citation type="submission" date="2018-08" db="EMBL/GenBank/DDBJ databases">
        <title>Proposal of Muricauda 72 sp.nov. and Muricauda NH166 sp.nov., isolated from seawater.</title>
        <authorList>
            <person name="Cheng H."/>
            <person name="Wu Y.-H."/>
            <person name="Guo L.-L."/>
            <person name="Xu X.-W."/>
        </authorList>
    </citation>
    <scope>NUCLEOTIDE SEQUENCE [LARGE SCALE GENOMIC DNA]</scope>
    <source>
        <strain evidence="7 8">KCTC 22173</strain>
    </source>
</reference>
<keyword evidence="6" id="KW-0472">Membrane</keyword>
<dbReference type="PANTHER" id="PTHR24421">
    <property type="entry name" value="NITRATE/NITRITE SENSOR PROTEIN NARX-RELATED"/>
    <property type="match status" value="1"/>
</dbReference>
<dbReference type="PANTHER" id="PTHR24421:SF10">
    <property type="entry name" value="NITRATE_NITRITE SENSOR PROTEIN NARQ"/>
    <property type="match status" value="1"/>
</dbReference>
<keyword evidence="4" id="KW-0418">Kinase</keyword>
<evidence type="ECO:0000256" key="3">
    <source>
        <dbReference type="ARBA" id="ARBA00022679"/>
    </source>
</evidence>
<dbReference type="SUPFAM" id="SSF55874">
    <property type="entry name" value="ATPase domain of HSP90 chaperone/DNA topoisomerase II/histidine kinase"/>
    <property type="match status" value="1"/>
</dbReference>
<keyword evidence="6" id="KW-0812">Transmembrane</keyword>
<sequence>MKPYSFLIILTILVSCVPSDKKGTMDTIVKYDSIQIYYDRSIGEDISITEKSKSLDRAIYLAKNLKNDSVLGNLLYQKSSLLFQAGEYDSLLLHHRNFINTAARINWPRIQASQYYLMGYYHDRVESDYKKAFENYSAAKNQFELAKDSSWVGKTLLNMATIQKDQNDFFGSKETVTEAIVFLSATEHTDELVQCYNLLATNHRKLFNLKDAIAYYEKAIANSVNAKDKIAFENNLGATLVDDGKYEKAIAIFERLLKDSSLDSSTARYARILDNLSYTKWLVGQEIADDSFQKALAIRIKKADMRGQMASYTHLGEFYMKKKPPMAMAYFDSVIQVSKRMNVPRAETDALRFMIQLQPNNVKLYERYVHLNDSLYKEELSVETQFAKYKYDDKLKQESILRLEKEKAEQALLTARERNKKTMSYLGSIVLLLGLSFVIYYFGQRTKRLKERNKLAKLEATLETEAEMSRRLHDDFGAGLNQTMLMLQSDADKSAVLDKLDALYNQSRNFSRAINEVGTGGRFKDEFLEMLHFRTPKNANLFVTGVKDIQWNEMAPLSQQVLFKVLQELMINMGKHSHAKMVTLGFKRAGKTLTVKYSDNGVGASLEELNAKNGLRNTEKRIQAIGGSIIFDTGKGEGFTVRVTIPF</sequence>
<evidence type="ECO:0000256" key="5">
    <source>
        <dbReference type="ARBA" id="ARBA00023012"/>
    </source>
</evidence>
<protein>
    <recommendedName>
        <fullName evidence="2">histidine kinase</fullName>
        <ecNumber evidence="2">2.7.13.3</ecNumber>
    </recommendedName>
</protein>
<evidence type="ECO:0000256" key="2">
    <source>
        <dbReference type="ARBA" id="ARBA00012438"/>
    </source>
</evidence>
<dbReference type="SUPFAM" id="SSF48452">
    <property type="entry name" value="TPR-like"/>
    <property type="match status" value="1"/>
</dbReference>
<dbReference type="Proteomes" id="UP000266067">
    <property type="component" value="Unassembled WGS sequence"/>
</dbReference>
<keyword evidence="3" id="KW-0808">Transferase</keyword>
<dbReference type="EC" id="2.7.13.3" evidence="2"/>
<keyword evidence="6" id="KW-1133">Transmembrane helix</keyword>
<evidence type="ECO:0000256" key="1">
    <source>
        <dbReference type="ARBA" id="ARBA00000085"/>
    </source>
</evidence>
<dbReference type="InterPro" id="IPR036890">
    <property type="entry name" value="HATPase_C_sf"/>
</dbReference>
<comment type="catalytic activity">
    <reaction evidence="1">
        <text>ATP + protein L-histidine = ADP + protein N-phospho-L-histidine.</text>
        <dbReference type="EC" id="2.7.13.3"/>
    </reaction>
</comment>
<dbReference type="Pfam" id="PF13374">
    <property type="entry name" value="TPR_10"/>
    <property type="match status" value="1"/>
</dbReference>
<dbReference type="Gene3D" id="1.25.40.10">
    <property type="entry name" value="Tetratricopeptide repeat domain"/>
    <property type="match status" value="2"/>
</dbReference>